<dbReference type="PIRSF" id="PIRSF001434">
    <property type="entry name" value="CGS"/>
    <property type="match status" value="1"/>
</dbReference>
<comment type="pathway">
    <text evidence="3">Amino-acid biosynthesis; L-methionine biosynthesis via de novo pathway; L-homocysteine from O-succinyl-L-homoserine: step 1/1.</text>
</comment>
<dbReference type="InterPro" id="IPR015422">
    <property type="entry name" value="PyrdxlP-dep_Trfase_small"/>
</dbReference>
<dbReference type="GO" id="GO:0016765">
    <property type="term" value="F:transferase activity, transferring alkyl or aryl (other than methyl) groups"/>
    <property type="evidence" value="ECO:0007669"/>
    <property type="project" value="UniProtKB-UniRule"/>
</dbReference>
<evidence type="ECO:0000256" key="4">
    <source>
        <dbReference type="PIRSR" id="PIRSR001434-2"/>
    </source>
</evidence>
<dbReference type="EC" id="2.5.1.-" evidence="3"/>
<gene>
    <name evidence="3" type="primary">metZ</name>
    <name evidence="7" type="ORF">OB69_15120</name>
</gene>
<comment type="similarity">
    <text evidence="3">Belongs to the trans-sulfuration enzymes family. MetZ subfamily.</text>
</comment>
<comment type="caution">
    <text evidence="7">The sequence shown here is derived from an EMBL/GenBank/DDBJ whole genome shotgun (WGS) entry which is preliminary data.</text>
</comment>
<dbReference type="FunFam" id="3.90.1150.10:FF:000033">
    <property type="entry name" value="Cystathionine gamma-synthase"/>
    <property type="match status" value="1"/>
</dbReference>
<organism evidence="7 8">
    <name type="scientific">Roseivirga seohaensis subsp. aquiponti</name>
    <dbReference type="NCBI Taxonomy" id="1566026"/>
    <lineage>
        <taxon>Bacteria</taxon>
        <taxon>Pseudomonadati</taxon>
        <taxon>Bacteroidota</taxon>
        <taxon>Cytophagia</taxon>
        <taxon>Cytophagales</taxon>
        <taxon>Roseivirgaceae</taxon>
        <taxon>Roseivirga</taxon>
    </lineage>
</organism>
<sequence>MKEKQKQFETEAIRTQIEGTHAQEHSTPMYLTSSFTYEDAEEMRAAFAGENDKNIYSRFSNPNLQELVDKVCKMEKAEAGYAFASGMAAIFSSFAALLSSGDHIISCRSIFGSTHTVFGKILPKWNIDTTYVDIDNTSDWDNAVQPNSKILYVETPTNPAVDIIDLEWLGHFAKKHNLILVVDNCFATPYLQQPIQYGADLVIHSATKFMDGQGRVMGGITVGKKELIDEIYAFSRSTGPALSAFNAWVISKSLETLAVRMDRHSENALKLAEFLENSEFVEWVKYPFLKSHPMYEVAKKQMKAGGAMVAFGIKGGLESGRTFLNNIKICSLTANLGDSRTIVTHPSSTTHAKLSEEERIKVGITPELIRVSVGLEHITDIITDIEQALKAAQ</sequence>
<keyword evidence="6" id="KW-1133">Transmembrane helix</keyword>
<proteinExistence type="inferred from homology"/>
<dbReference type="InterPro" id="IPR054542">
    <property type="entry name" value="Cys_met_metab_PP"/>
</dbReference>
<dbReference type="GO" id="GO:0016846">
    <property type="term" value="F:carbon-sulfur lyase activity"/>
    <property type="evidence" value="ECO:0007669"/>
    <property type="project" value="TreeGrafter"/>
</dbReference>
<dbReference type="Gene3D" id="3.40.640.10">
    <property type="entry name" value="Type I PLP-dependent aspartate aminotransferase-like (Major domain)"/>
    <property type="match status" value="1"/>
</dbReference>
<dbReference type="UniPathway" id="UPA00051">
    <property type="reaction ID" value="UER00449"/>
</dbReference>
<evidence type="ECO:0000256" key="1">
    <source>
        <dbReference type="ARBA" id="ARBA00001933"/>
    </source>
</evidence>
<dbReference type="PANTHER" id="PTHR11808:SF80">
    <property type="entry name" value="CYSTATHIONINE GAMMA-LYASE"/>
    <property type="match status" value="1"/>
</dbReference>
<comment type="subunit">
    <text evidence="3">Homotetramer.</text>
</comment>
<comment type="cofactor">
    <cofactor evidence="1 3 5">
        <name>pyridoxal 5'-phosphate</name>
        <dbReference type="ChEBI" id="CHEBI:597326"/>
    </cofactor>
</comment>
<keyword evidence="3" id="KW-0028">Amino-acid biosynthesis</keyword>
<keyword evidence="8" id="KW-1185">Reference proteome</keyword>
<comment type="catalytic activity">
    <reaction evidence="3">
        <text>O-succinyl-L-homoserine + hydrogen sulfide = L-homocysteine + succinate</text>
        <dbReference type="Rhea" id="RHEA:27826"/>
        <dbReference type="ChEBI" id="CHEBI:29919"/>
        <dbReference type="ChEBI" id="CHEBI:30031"/>
        <dbReference type="ChEBI" id="CHEBI:57661"/>
        <dbReference type="ChEBI" id="CHEBI:58199"/>
    </reaction>
</comment>
<dbReference type="GO" id="GO:0019346">
    <property type="term" value="P:transsulfuration"/>
    <property type="evidence" value="ECO:0007669"/>
    <property type="project" value="InterPro"/>
</dbReference>
<keyword evidence="3" id="KW-0486">Methionine biosynthesis</keyword>
<keyword evidence="6" id="KW-0812">Transmembrane</keyword>
<dbReference type="PATRIC" id="fig|1566026.4.peg.1342"/>
<feature type="modified residue" description="N6-(pyridoxal phosphate)lysine" evidence="3 4">
    <location>
        <position position="208"/>
    </location>
</feature>
<dbReference type="CDD" id="cd00614">
    <property type="entry name" value="CGS_like"/>
    <property type="match status" value="1"/>
</dbReference>
<protein>
    <recommendedName>
        <fullName evidence="3">O-succinylhomoserine sulfhydrylase</fullName>
        <shortName evidence="3">OSH sulfhydrylase</shortName>
        <shortName evidence="3">OSHS sulfhydrylase</shortName>
        <ecNumber evidence="3">2.5.1.-</ecNumber>
    </recommendedName>
</protein>
<feature type="transmembrane region" description="Helical" evidence="6">
    <location>
        <begin position="79"/>
        <end position="98"/>
    </location>
</feature>
<dbReference type="InterPro" id="IPR000277">
    <property type="entry name" value="Cys/Met-Metab_PyrdxlP-dep_enz"/>
</dbReference>
<dbReference type="InterPro" id="IPR015424">
    <property type="entry name" value="PyrdxlP-dep_Trfase"/>
</dbReference>
<dbReference type="SUPFAM" id="SSF53383">
    <property type="entry name" value="PLP-dependent transferases"/>
    <property type="match status" value="1"/>
</dbReference>
<keyword evidence="2 3" id="KW-0663">Pyridoxal phosphate</keyword>
<dbReference type="Proteomes" id="UP000036908">
    <property type="component" value="Unassembled WGS sequence"/>
</dbReference>
<comment type="function">
    <text evidence="3">Catalyzes the formation of L-homocysteine from O-succinyl-L-homoserine (OSHS) and hydrogen sulfide.</text>
</comment>
<name>A0A0L8AHG3_9BACT</name>
<dbReference type="GO" id="GO:0030170">
    <property type="term" value="F:pyridoxal phosphate binding"/>
    <property type="evidence" value="ECO:0007669"/>
    <property type="project" value="UniProtKB-UniRule"/>
</dbReference>
<dbReference type="FunFam" id="3.40.640.10:FF:000046">
    <property type="entry name" value="Cystathionine gamma-lyase"/>
    <property type="match status" value="1"/>
</dbReference>
<dbReference type="PANTHER" id="PTHR11808">
    <property type="entry name" value="TRANS-SULFURATION ENZYME FAMILY MEMBER"/>
    <property type="match status" value="1"/>
</dbReference>
<evidence type="ECO:0000256" key="6">
    <source>
        <dbReference type="SAM" id="Phobius"/>
    </source>
</evidence>
<dbReference type="HAMAP" id="MF_02056">
    <property type="entry name" value="MetZ"/>
    <property type="match status" value="1"/>
</dbReference>
<evidence type="ECO:0000256" key="2">
    <source>
        <dbReference type="ARBA" id="ARBA00022898"/>
    </source>
</evidence>
<dbReference type="GO" id="GO:0071268">
    <property type="term" value="P:homocysteine biosynthetic process"/>
    <property type="evidence" value="ECO:0007669"/>
    <property type="project" value="InterPro"/>
</dbReference>
<keyword evidence="6" id="KW-0472">Membrane</keyword>
<dbReference type="OrthoDB" id="9803729at2"/>
<dbReference type="GO" id="GO:0071266">
    <property type="term" value="P:'de novo' L-methionine biosynthetic process"/>
    <property type="evidence" value="ECO:0007669"/>
    <property type="project" value="UniProtKB-UniRule"/>
</dbReference>
<evidence type="ECO:0000313" key="8">
    <source>
        <dbReference type="Proteomes" id="UP000036908"/>
    </source>
</evidence>
<accession>A0A0L8AHG3</accession>
<dbReference type="AlphaFoldDB" id="A0A0L8AHG3"/>
<dbReference type="InterPro" id="IPR015421">
    <property type="entry name" value="PyrdxlP-dep_Trfase_major"/>
</dbReference>
<evidence type="ECO:0000256" key="3">
    <source>
        <dbReference type="HAMAP-Rule" id="MF_02056"/>
    </source>
</evidence>
<dbReference type="EMBL" id="JSVA01000018">
    <property type="protein sequence ID" value="KOF01687.1"/>
    <property type="molecule type" value="Genomic_DNA"/>
</dbReference>
<evidence type="ECO:0000256" key="5">
    <source>
        <dbReference type="RuleBase" id="RU362118"/>
    </source>
</evidence>
<reference evidence="8" key="1">
    <citation type="submission" date="2014-11" db="EMBL/GenBank/DDBJ databases">
        <title>Genome sequencing of Roseivirga sp. D-25.</title>
        <authorList>
            <person name="Selvaratnam C."/>
            <person name="Thevarajoo S."/>
            <person name="Goh K.M."/>
            <person name="Eee R."/>
            <person name="Chan K.-G."/>
            <person name="Chong C.S."/>
        </authorList>
    </citation>
    <scope>NUCLEOTIDE SEQUENCE [LARGE SCALE GENOMIC DNA]</scope>
    <source>
        <strain evidence="8">D-25</strain>
    </source>
</reference>
<dbReference type="PROSITE" id="PS00868">
    <property type="entry name" value="CYS_MET_METAB_PP"/>
    <property type="match status" value="1"/>
</dbReference>
<dbReference type="Gene3D" id="3.90.1150.10">
    <property type="entry name" value="Aspartate Aminotransferase, domain 1"/>
    <property type="match status" value="1"/>
</dbReference>
<keyword evidence="3" id="KW-0808">Transferase</keyword>
<evidence type="ECO:0000313" key="7">
    <source>
        <dbReference type="EMBL" id="KOF01687.1"/>
    </source>
</evidence>
<dbReference type="RefSeq" id="WP_053224587.1">
    <property type="nucleotide sequence ID" value="NZ_JSVA01000018.1"/>
</dbReference>
<dbReference type="InterPro" id="IPR006234">
    <property type="entry name" value="O-succ-hSer_sulfhydrylase"/>
</dbReference>
<dbReference type="GO" id="GO:0005737">
    <property type="term" value="C:cytoplasm"/>
    <property type="evidence" value="ECO:0007669"/>
    <property type="project" value="TreeGrafter"/>
</dbReference>
<dbReference type="Pfam" id="PF01053">
    <property type="entry name" value="Cys_Met_Meta_PP"/>
    <property type="match status" value="1"/>
</dbReference>